<comment type="caution">
    <text evidence="2">The sequence shown here is derived from an EMBL/GenBank/DDBJ whole genome shotgun (WGS) entry which is preliminary data.</text>
</comment>
<dbReference type="Gene3D" id="3.30.420.40">
    <property type="match status" value="2"/>
</dbReference>
<dbReference type="Proteomes" id="UP001500618">
    <property type="component" value="Unassembled WGS sequence"/>
</dbReference>
<protein>
    <submittedName>
        <fullName evidence="2">ROK family protein</fullName>
    </submittedName>
</protein>
<organism evidence="2 3">
    <name type="scientific">Fodinicola feengrottensis</name>
    <dbReference type="NCBI Taxonomy" id="435914"/>
    <lineage>
        <taxon>Bacteria</taxon>
        <taxon>Bacillati</taxon>
        <taxon>Actinomycetota</taxon>
        <taxon>Actinomycetes</taxon>
        <taxon>Mycobacteriales</taxon>
        <taxon>Fodinicola</taxon>
    </lineage>
</organism>
<dbReference type="EMBL" id="BAAANY010000002">
    <property type="protein sequence ID" value="GAA1659814.1"/>
    <property type="molecule type" value="Genomic_DNA"/>
</dbReference>
<comment type="similarity">
    <text evidence="1">Belongs to the ROK (NagC/XylR) family.</text>
</comment>
<evidence type="ECO:0000313" key="2">
    <source>
        <dbReference type="EMBL" id="GAA1659814.1"/>
    </source>
</evidence>
<reference evidence="3" key="1">
    <citation type="journal article" date="2019" name="Int. J. Syst. Evol. Microbiol.">
        <title>The Global Catalogue of Microorganisms (GCM) 10K type strain sequencing project: providing services to taxonomists for standard genome sequencing and annotation.</title>
        <authorList>
            <consortium name="The Broad Institute Genomics Platform"/>
            <consortium name="The Broad Institute Genome Sequencing Center for Infectious Disease"/>
            <person name="Wu L."/>
            <person name="Ma J."/>
        </authorList>
    </citation>
    <scope>NUCLEOTIDE SEQUENCE [LARGE SCALE GENOMIC DNA]</scope>
    <source>
        <strain evidence="3">JCM 14718</strain>
    </source>
</reference>
<keyword evidence="3" id="KW-1185">Reference proteome</keyword>
<sequence length="300" mass="30305">MLAVDVGGTGLKAELLGPDLAPLRTHTTPTDADRGPDAVVETILRLCADLTATAPIPVAAASLAVPGLVDAEQGIALWSANIGWRDVPLRKLVEQRLGITATVVHDLAVGGFAEARIGAGAGVADQLFIAIGTGIAGAITAGGIPITVGHGQAGEIGHVIVEEGGPLCGCGAYGCLEAISSAAAISRHYADRSGTKRSTAEIATRLGKDPIADEVWAQAVQALSRALVSYVSLLAPSIIVIGGGLAESGPALFEPLRAAMAARVTFQSLPTLVPAKLGARATVIGAGLLAWDKLNEEATE</sequence>
<dbReference type="Pfam" id="PF00480">
    <property type="entry name" value="ROK"/>
    <property type="match status" value="1"/>
</dbReference>
<dbReference type="PANTHER" id="PTHR18964">
    <property type="entry name" value="ROK (REPRESSOR, ORF, KINASE) FAMILY"/>
    <property type="match status" value="1"/>
</dbReference>
<dbReference type="InterPro" id="IPR000600">
    <property type="entry name" value="ROK"/>
</dbReference>
<dbReference type="InterPro" id="IPR043129">
    <property type="entry name" value="ATPase_NBD"/>
</dbReference>
<proteinExistence type="inferred from homology"/>
<dbReference type="SUPFAM" id="SSF53067">
    <property type="entry name" value="Actin-like ATPase domain"/>
    <property type="match status" value="1"/>
</dbReference>
<gene>
    <name evidence="2" type="ORF">GCM10009765_06490</name>
</gene>
<dbReference type="RefSeq" id="WP_279579609.1">
    <property type="nucleotide sequence ID" value="NZ_WOTO01000006.1"/>
</dbReference>
<evidence type="ECO:0000313" key="3">
    <source>
        <dbReference type="Proteomes" id="UP001500618"/>
    </source>
</evidence>
<accession>A0ABP4RRV9</accession>
<evidence type="ECO:0000256" key="1">
    <source>
        <dbReference type="ARBA" id="ARBA00006479"/>
    </source>
</evidence>
<dbReference type="PANTHER" id="PTHR18964:SF149">
    <property type="entry name" value="BIFUNCTIONAL UDP-N-ACETYLGLUCOSAMINE 2-EPIMERASE_N-ACETYLMANNOSAMINE KINASE"/>
    <property type="match status" value="1"/>
</dbReference>
<name>A0ABP4RRV9_9ACTN</name>